<evidence type="ECO:0000256" key="1">
    <source>
        <dbReference type="SAM" id="MobiDB-lite"/>
    </source>
</evidence>
<feature type="domain" description="Mce/MlaD" evidence="2">
    <location>
        <begin position="46"/>
        <end position="127"/>
    </location>
</feature>
<name>A0ABU4VFV8_9ACTN</name>
<dbReference type="Pfam" id="PF02470">
    <property type="entry name" value="MlaD"/>
    <property type="match status" value="1"/>
</dbReference>
<gene>
    <name evidence="3" type="ORF">SK069_03820</name>
</gene>
<keyword evidence="4" id="KW-1185">Reference proteome</keyword>
<feature type="region of interest" description="Disordered" evidence="1">
    <location>
        <begin position="447"/>
        <end position="478"/>
    </location>
</feature>
<dbReference type="InterPro" id="IPR003399">
    <property type="entry name" value="Mce/MlaD"/>
</dbReference>
<proteinExistence type="predicted"/>
<comment type="caution">
    <text evidence="3">The sequence shown here is derived from an EMBL/GenBank/DDBJ whole genome shotgun (WGS) entry which is preliminary data.</text>
</comment>
<dbReference type="EMBL" id="JAXAVX010000001">
    <property type="protein sequence ID" value="MDX8150711.1"/>
    <property type="molecule type" value="Genomic_DNA"/>
</dbReference>
<reference evidence="3 4" key="1">
    <citation type="submission" date="2023-11" db="EMBL/GenBank/DDBJ databases">
        <authorList>
            <person name="Xu M."/>
            <person name="Jiang T."/>
        </authorList>
    </citation>
    <scope>NUCLEOTIDE SEQUENCE [LARGE SCALE GENOMIC DNA]</scope>
    <source>
        <strain evidence="3 4">SD</strain>
    </source>
</reference>
<dbReference type="PANTHER" id="PTHR33371">
    <property type="entry name" value="INTERMEMBRANE PHOSPHOLIPID TRANSPORT SYSTEM BINDING PROTEIN MLAD-RELATED"/>
    <property type="match status" value="1"/>
</dbReference>
<dbReference type="RefSeq" id="WP_319952855.1">
    <property type="nucleotide sequence ID" value="NZ_JAXAVX010000001.1"/>
</dbReference>
<evidence type="ECO:0000259" key="2">
    <source>
        <dbReference type="Pfam" id="PF02470"/>
    </source>
</evidence>
<protein>
    <submittedName>
        <fullName evidence="3">MlaD family protein</fullName>
    </submittedName>
</protein>
<dbReference type="Proteomes" id="UP001277761">
    <property type="component" value="Unassembled WGS sequence"/>
</dbReference>
<dbReference type="PANTHER" id="PTHR33371:SF4">
    <property type="entry name" value="INTERMEMBRANE PHOSPHOLIPID TRANSPORT SYSTEM BINDING PROTEIN MLAD"/>
    <property type="match status" value="1"/>
</dbReference>
<dbReference type="InterPro" id="IPR052336">
    <property type="entry name" value="MlaD_Phospholipid_Transporter"/>
</dbReference>
<accession>A0ABU4VFV8</accession>
<feature type="compositionally biased region" description="Low complexity" evidence="1">
    <location>
        <begin position="469"/>
        <end position="478"/>
    </location>
</feature>
<evidence type="ECO:0000313" key="4">
    <source>
        <dbReference type="Proteomes" id="UP001277761"/>
    </source>
</evidence>
<evidence type="ECO:0000313" key="3">
    <source>
        <dbReference type="EMBL" id="MDX8150711.1"/>
    </source>
</evidence>
<organism evidence="3 4">
    <name type="scientific">Patulibacter brassicae</name>
    <dbReference type="NCBI Taxonomy" id="1705717"/>
    <lineage>
        <taxon>Bacteria</taxon>
        <taxon>Bacillati</taxon>
        <taxon>Actinomycetota</taxon>
        <taxon>Thermoleophilia</taxon>
        <taxon>Solirubrobacterales</taxon>
        <taxon>Patulibacteraceae</taxon>
        <taxon>Patulibacter</taxon>
    </lineage>
</organism>
<sequence>MSIFRAYRPGRHRPRPLRAGVILAAILVVLLYAGYSRSIPFLPEGGDKVTARFQDASHIQSGAEVRVAGVSVGKVTDVERHTGPGGGADVTMRIDSDQDIDLRADARAGVYWRTLLGRNMYVDLQPGHAKAPLQGDIPLARTEVQVEADQALQPYGRNQRRAIKDIITAFDDGTKNADAINRTIDEAGPALRNARTGLASLRGSRAGNLTTVVKETSKLLGALDASDDQLAGLVDDGRVALGVTAAQSDAIGSILDQAPATMDDATATYARLRTTLGIFDPLSEELQPGAKAIPAAAKAAKPAMVQLDKVLEDAEPTLRDLRPAATRLAGTVDPAIATIEGLKPTVDRSNDDLLPWLASKDSDTKLPNYTAIGAFFSAVSSAASPLDANGFMLNFQAAPSERVLLDSPCVTRLGDPSASPEEKVNCEALSRILQAFTGQGFPGASALSSLKGRSGASARSAVKDRDTARAAATTRSGR</sequence>